<proteinExistence type="predicted"/>
<sequence>MIYHGFMVSWFTTCRLNYYSCCFGSRRNNLLLCRGGARGWPAGAMP</sequence>
<protein>
    <submittedName>
        <fullName evidence="1">Uncharacterized protein</fullName>
    </submittedName>
</protein>
<reference evidence="1" key="1">
    <citation type="submission" date="2014-09" db="EMBL/GenBank/DDBJ databases">
        <authorList>
            <person name="Magalhaes I.L.F."/>
            <person name="Oliveira U."/>
            <person name="Santos F.R."/>
            <person name="Vidigal T.H.D.A."/>
            <person name="Brescovit A.D."/>
            <person name="Santos A.J."/>
        </authorList>
    </citation>
    <scope>NUCLEOTIDE SEQUENCE</scope>
    <source>
        <tissue evidence="1">Shoot tissue taken approximately 20 cm above the soil surface</tissue>
    </source>
</reference>
<evidence type="ECO:0000313" key="1">
    <source>
        <dbReference type="EMBL" id="JAD45499.1"/>
    </source>
</evidence>
<accession>A0A0A9A1I6</accession>
<organism evidence="1">
    <name type="scientific">Arundo donax</name>
    <name type="common">Giant reed</name>
    <name type="synonym">Donax arundinaceus</name>
    <dbReference type="NCBI Taxonomy" id="35708"/>
    <lineage>
        <taxon>Eukaryota</taxon>
        <taxon>Viridiplantae</taxon>
        <taxon>Streptophyta</taxon>
        <taxon>Embryophyta</taxon>
        <taxon>Tracheophyta</taxon>
        <taxon>Spermatophyta</taxon>
        <taxon>Magnoliopsida</taxon>
        <taxon>Liliopsida</taxon>
        <taxon>Poales</taxon>
        <taxon>Poaceae</taxon>
        <taxon>PACMAD clade</taxon>
        <taxon>Arundinoideae</taxon>
        <taxon>Arundineae</taxon>
        <taxon>Arundo</taxon>
    </lineage>
</organism>
<name>A0A0A9A1I6_ARUDO</name>
<reference evidence="1" key="2">
    <citation type="journal article" date="2015" name="Data Brief">
        <title>Shoot transcriptome of the giant reed, Arundo donax.</title>
        <authorList>
            <person name="Barrero R.A."/>
            <person name="Guerrero F.D."/>
            <person name="Moolhuijzen P."/>
            <person name="Goolsby J.A."/>
            <person name="Tidwell J."/>
            <person name="Bellgard S.E."/>
            <person name="Bellgard M.I."/>
        </authorList>
    </citation>
    <scope>NUCLEOTIDE SEQUENCE</scope>
    <source>
        <tissue evidence="1">Shoot tissue taken approximately 20 cm above the soil surface</tissue>
    </source>
</reference>
<dbReference type="EMBL" id="GBRH01252396">
    <property type="protein sequence ID" value="JAD45499.1"/>
    <property type="molecule type" value="Transcribed_RNA"/>
</dbReference>
<dbReference type="AlphaFoldDB" id="A0A0A9A1I6"/>